<comment type="similarity">
    <text evidence="2">Belongs to the ComB family.</text>
</comment>
<dbReference type="InterPro" id="IPR036702">
    <property type="entry name" value="ComB-like_sf"/>
</dbReference>
<comment type="catalytic activity">
    <reaction evidence="7">
        <text>(2R)-O-phospho-3-sulfolactate + H2O = (2R)-3-sulfolactate + phosphate</text>
        <dbReference type="Rhea" id="RHEA:23416"/>
        <dbReference type="ChEBI" id="CHEBI:15377"/>
        <dbReference type="ChEBI" id="CHEBI:15597"/>
        <dbReference type="ChEBI" id="CHEBI:43474"/>
        <dbReference type="ChEBI" id="CHEBI:58738"/>
        <dbReference type="EC" id="3.1.3.71"/>
    </reaction>
</comment>
<dbReference type="Pfam" id="PF04029">
    <property type="entry name" value="2-ph_phosp"/>
    <property type="match status" value="1"/>
</dbReference>
<protein>
    <recommendedName>
        <fullName evidence="4">Probable 2-phosphosulfolactate phosphatase</fullName>
        <ecNumber evidence="3">3.1.3.71</ecNumber>
    </recommendedName>
</protein>
<sequence>MADVFGQGEYAVRFDWGPTGAQTTRADVAVVVDVLSFSTTVTVAVERGMRVFPYRWQGPGAAEFAARNDAALAVGGLEAIRDDAVSSPTLSPAGLLHGPVYPRLVLASPNGATIAQALDDGATTVTIGCLRNAQAVALWLAPLVSSGRSVAVVAAGERWDANDSLRPAIEDLLGAGAVLAALMSLVGGDGFSPEASLAAEAFTAGRERLATRLHDCASGRELAAKGFGADVDVAADLNSSPVVPVLVAGAFDDAESAQKRATKGFQ</sequence>
<evidence type="ECO:0000256" key="4">
    <source>
        <dbReference type="ARBA" id="ARBA00021948"/>
    </source>
</evidence>
<organism evidence="8 9">
    <name type="scientific">Pedococcus ginsenosidimutans</name>
    <dbReference type="NCBI Taxonomy" id="490570"/>
    <lineage>
        <taxon>Bacteria</taxon>
        <taxon>Bacillati</taxon>
        <taxon>Actinomycetota</taxon>
        <taxon>Actinomycetes</taxon>
        <taxon>Micrococcales</taxon>
        <taxon>Intrasporangiaceae</taxon>
        <taxon>Pedococcus</taxon>
    </lineage>
</organism>
<evidence type="ECO:0000256" key="2">
    <source>
        <dbReference type="ARBA" id="ARBA00009997"/>
    </source>
</evidence>
<dbReference type="PANTHER" id="PTHR37311:SF1">
    <property type="entry name" value="2-PHOSPHOSULFOLACTATE PHOSPHATASE-RELATED"/>
    <property type="match status" value="1"/>
</dbReference>
<gene>
    <name evidence="8" type="ORF">GCM10025782_31000</name>
</gene>
<reference evidence="9" key="1">
    <citation type="journal article" date="2019" name="Int. J. Syst. Evol. Microbiol.">
        <title>The Global Catalogue of Microorganisms (GCM) 10K type strain sequencing project: providing services to taxonomists for standard genome sequencing and annotation.</title>
        <authorList>
            <consortium name="The Broad Institute Genomics Platform"/>
            <consortium name="The Broad Institute Genome Sequencing Center for Infectious Disease"/>
            <person name="Wu L."/>
            <person name="Ma J."/>
        </authorList>
    </citation>
    <scope>NUCLEOTIDE SEQUENCE [LARGE SCALE GENOMIC DNA]</scope>
    <source>
        <strain evidence="9">JCM 18961</strain>
    </source>
</reference>
<proteinExistence type="inferred from homology"/>
<name>A0ABP8YGU6_9MICO</name>
<dbReference type="SUPFAM" id="SSF142823">
    <property type="entry name" value="ComB-like"/>
    <property type="match status" value="1"/>
</dbReference>
<evidence type="ECO:0000313" key="9">
    <source>
        <dbReference type="Proteomes" id="UP001500556"/>
    </source>
</evidence>
<comment type="cofactor">
    <cofactor evidence="1">
        <name>Mg(2+)</name>
        <dbReference type="ChEBI" id="CHEBI:18420"/>
    </cofactor>
</comment>
<dbReference type="RefSeq" id="WP_345504712.1">
    <property type="nucleotide sequence ID" value="NZ_BAABLO010000012.1"/>
</dbReference>
<dbReference type="Proteomes" id="UP001500556">
    <property type="component" value="Unassembled WGS sequence"/>
</dbReference>
<evidence type="ECO:0000256" key="1">
    <source>
        <dbReference type="ARBA" id="ARBA00001946"/>
    </source>
</evidence>
<dbReference type="PANTHER" id="PTHR37311">
    <property type="entry name" value="2-PHOSPHOSULFOLACTATE PHOSPHATASE-RELATED"/>
    <property type="match status" value="1"/>
</dbReference>
<keyword evidence="5" id="KW-0378">Hydrolase</keyword>
<dbReference type="Gene3D" id="3.90.1560.10">
    <property type="entry name" value="ComB-like"/>
    <property type="match status" value="1"/>
</dbReference>
<evidence type="ECO:0000256" key="6">
    <source>
        <dbReference type="ARBA" id="ARBA00022842"/>
    </source>
</evidence>
<evidence type="ECO:0000256" key="5">
    <source>
        <dbReference type="ARBA" id="ARBA00022801"/>
    </source>
</evidence>
<comment type="caution">
    <text evidence="8">The sequence shown here is derived from an EMBL/GenBank/DDBJ whole genome shotgun (WGS) entry which is preliminary data.</text>
</comment>
<dbReference type="EC" id="3.1.3.71" evidence="3"/>
<dbReference type="InterPro" id="IPR005238">
    <property type="entry name" value="ComB-like"/>
</dbReference>
<evidence type="ECO:0000256" key="7">
    <source>
        <dbReference type="ARBA" id="ARBA00033711"/>
    </source>
</evidence>
<accession>A0ABP8YGU6</accession>
<evidence type="ECO:0000313" key="8">
    <source>
        <dbReference type="EMBL" id="GAA4729801.1"/>
    </source>
</evidence>
<dbReference type="EMBL" id="BAABLO010000012">
    <property type="protein sequence ID" value="GAA4729801.1"/>
    <property type="molecule type" value="Genomic_DNA"/>
</dbReference>
<evidence type="ECO:0000256" key="3">
    <source>
        <dbReference type="ARBA" id="ARBA00012953"/>
    </source>
</evidence>
<keyword evidence="9" id="KW-1185">Reference proteome</keyword>
<keyword evidence="6" id="KW-0460">Magnesium</keyword>